<dbReference type="Ensembl" id="ENSLLET00000038951.1">
    <property type="protein sequence ID" value="ENSLLEP00000037513.1"/>
    <property type="gene ID" value="ENSLLEG00000023712.1"/>
</dbReference>
<proteinExistence type="predicted"/>
<organism evidence="2 3">
    <name type="scientific">Leptobrachium leishanense</name>
    <name type="common">Leishan spiny toad</name>
    <dbReference type="NCBI Taxonomy" id="445787"/>
    <lineage>
        <taxon>Eukaryota</taxon>
        <taxon>Metazoa</taxon>
        <taxon>Chordata</taxon>
        <taxon>Craniata</taxon>
        <taxon>Vertebrata</taxon>
        <taxon>Euteleostomi</taxon>
        <taxon>Amphibia</taxon>
        <taxon>Batrachia</taxon>
        <taxon>Anura</taxon>
        <taxon>Pelobatoidea</taxon>
        <taxon>Megophryidae</taxon>
        <taxon>Leptobrachium</taxon>
    </lineage>
</organism>
<reference evidence="2" key="1">
    <citation type="submission" date="2025-08" db="UniProtKB">
        <authorList>
            <consortium name="Ensembl"/>
        </authorList>
    </citation>
    <scope>IDENTIFICATION</scope>
</reference>
<dbReference type="InterPro" id="IPR024831">
    <property type="entry name" value="Uroplakin-3"/>
</dbReference>
<dbReference type="OrthoDB" id="9939598at2759"/>
<evidence type="ECO:0000313" key="2">
    <source>
        <dbReference type="Ensembl" id="ENSLLEP00000037513.1"/>
    </source>
</evidence>
<name>A0A8C5WH14_9ANUR</name>
<dbReference type="GO" id="GO:0016020">
    <property type="term" value="C:membrane"/>
    <property type="evidence" value="ECO:0007669"/>
    <property type="project" value="TreeGrafter"/>
</dbReference>
<dbReference type="PANTHER" id="PTHR15446">
    <property type="entry name" value="UROPLAKIN III"/>
    <property type="match status" value="1"/>
</dbReference>
<feature type="transmembrane region" description="Helical" evidence="1">
    <location>
        <begin position="190"/>
        <end position="215"/>
    </location>
</feature>
<dbReference type="AlphaFoldDB" id="A0A8C5WH14"/>
<keyword evidence="1" id="KW-1133">Transmembrane helix</keyword>
<dbReference type="PANTHER" id="PTHR15446:SF18">
    <property type="entry name" value="UROPLAKIN-3B"/>
    <property type="match status" value="1"/>
</dbReference>
<evidence type="ECO:0000256" key="1">
    <source>
        <dbReference type="SAM" id="Phobius"/>
    </source>
</evidence>
<dbReference type="GeneTree" id="ENSGT00940000153392"/>
<accession>A0A8C5WH14</accession>
<keyword evidence="3" id="KW-1185">Reference proteome</keyword>
<sequence length="260" mass="29505">MLRSELTDFNFRDALLTFTALVLRDPLYRIYVPYYVPKITAKPLLGRLTNSGFVLEKPQCIFHQYPSDEVWLVIVNNSVLPQLDVPVNLSTPVESIDFERNQYFHIHKTLGSEFPCTDTFGNTADLLLVGSDSVCNTTFCNKPLSTGPFRAIFVVLNNNISIAQSRWSDLITLNPGLQPPVIPNPPRRSAGMIIIVVILSILLAILLACLIAVLATGSKDICWRRSIDNKPLIHLEMVRHYYNYNKHSVYVVHTEYKLMK</sequence>
<protein>
    <submittedName>
        <fullName evidence="2">Uncharacterized protein</fullName>
    </submittedName>
</protein>
<reference evidence="2" key="2">
    <citation type="submission" date="2025-09" db="UniProtKB">
        <authorList>
            <consortium name="Ensembl"/>
        </authorList>
    </citation>
    <scope>IDENTIFICATION</scope>
</reference>
<keyword evidence="1" id="KW-0812">Transmembrane</keyword>
<evidence type="ECO:0000313" key="3">
    <source>
        <dbReference type="Proteomes" id="UP000694569"/>
    </source>
</evidence>
<keyword evidence="1" id="KW-0472">Membrane</keyword>
<dbReference type="Proteomes" id="UP000694569">
    <property type="component" value="Unplaced"/>
</dbReference>